<evidence type="ECO:0000313" key="5">
    <source>
        <dbReference type="Proteomes" id="UP000001554"/>
    </source>
</evidence>
<dbReference type="Gene3D" id="3.40.50.150">
    <property type="entry name" value="Vaccinia Virus protein VP39"/>
    <property type="match status" value="1"/>
</dbReference>
<gene>
    <name evidence="6" type="primary">LOC118410788</name>
</gene>
<dbReference type="InterPro" id="IPR052001">
    <property type="entry name" value="MHC-II_Gamma/Thyroglobulin"/>
</dbReference>
<dbReference type="InterPro" id="IPR006342">
    <property type="entry name" value="FkbM_mtfrase"/>
</dbReference>
<keyword evidence="3" id="KW-0325">Glycoprotein</keyword>
<dbReference type="AlphaFoldDB" id="A0A9J7MID3"/>
<dbReference type="InterPro" id="IPR029063">
    <property type="entry name" value="SAM-dependent_MTases_sf"/>
</dbReference>
<keyword evidence="2" id="KW-0964">Secreted</keyword>
<evidence type="ECO:0000313" key="6">
    <source>
        <dbReference type="RefSeq" id="XP_035668492.1"/>
    </source>
</evidence>
<evidence type="ECO:0000256" key="2">
    <source>
        <dbReference type="ARBA" id="ARBA00022525"/>
    </source>
</evidence>
<dbReference type="PANTHER" id="PTHR14093:SF21">
    <property type="entry name" value="EXPRESSED PROTEIN"/>
    <property type="match status" value="1"/>
</dbReference>
<organism evidence="5 6">
    <name type="scientific">Branchiostoma floridae</name>
    <name type="common">Florida lancelet</name>
    <name type="synonym">Amphioxus</name>
    <dbReference type="NCBI Taxonomy" id="7739"/>
    <lineage>
        <taxon>Eukaryota</taxon>
        <taxon>Metazoa</taxon>
        <taxon>Chordata</taxon>
        <taxon>Cephalochordata</taxon>
        <taxon>Leptocardii</taxon>
        <taxon>Amphioxiformes</taxon>
        <taxon>Branchiostomatidae</taxon>
        <taxon>Branchiostoma</taxon>
    </lineage>
</organism>
<comment type="subcellular location">
    <subcellularLocation>
        <location evidence="1">Secreted</location>
    </subcellularLocation>
</comment>
<feature type="domain" description="Methyltransferase FkbM" evidence="4">
    <location>
        <begin position="90"/>
        <end position="263"/>
    </location>
</feature>
<evidence type="ECO:0000256" key="3">
    <source>
        <dbReference type="ARBA" id="ARBA00023180"/>
    </source>
</evidence>
<proteinExistence type="predicted"/>
<protein>
    <submittedName>
        <fullName evidence="6">Uncharacterized protein LOC118410788</fullName>
    </submittedName>
</protein>
<evidence type="ECO:0000259" key="4">
    <source>
        <dbReference type="Pfam" id="PF05050"/>
    </source>
</evidence>
<evidence type="ECO:0000256" key="1">
    <source>
        <dbReference type="ARBA" id="ARBA00004613"/>
    </source>
</evidence>
<dbReference type="KEGG" id="bfo:118410788"/>
<accession>A0A9J7MID3</accession>
<dbReference type="GeneID" id="118410788"/>
<dbReference type="GO" id="GO:0005576">
    <property type="term" value="C:extracellular region"/>
    <property type="evidence" value="ECO:0007669"/>
    <property type="project" value="UniProtKB-SubCell"/>
</dbReference>
<dbReference type="PANTHER" id="PTHR14093">
    <property type="entry name" value="HLA CLASS II GAMMA CHAIN"/>
    <property type="match status" value="1"/>
</dbReference>
<reference evidence="6" key="2">
    <citation type="submission" date="2025-08" db="UniProtKB">
        <authorList>
            <consortium name="RefSeq"/>
        </authorList>
    </citation>
    <scope>IDENTIFICATION</scope>
    <source>
        <strain evidence="6">S238N-H82</strain>
        <tissue evidence="6">Testes</tissue>
    </source>
</reference>
<name>A0A9J7MID3_BRAFL</name>
<reference evidence="5" key="1">
    <citation type="journal article" date="2020" name="Nat. Ecol. Evol.">
        <title>Deeply conserved synteny resolves early events in vertebrate evolution.</title>
        <authorList>
            <person name="Simakov O."/>
            <person name="Marletaz F."/>
            <person name="Yue J.X."/>
            <person name="O'Connell B."/>
            <person name="Jenkins J."/>
            <person name="Brandt A."/>
            <person name="Calef R."/>
            <person name="Tung C.H."/>
            <person name="Huang T.K."/>
            <person name="Schmutz J."/>
            <person name="Satoh N."/>
            <person name="Yu J.K."/>
            <person name="Putnam N.H."/>
            <person name="Green R.E."/>
            <person name="Rokhsar D.S."/>
        </authorList>
    </citation>
    <scope>NUCLEOTIDE SEQUENCE [LARGE SCALE GENOMIC DNA]</scope>
    <source>
        <strain evidence="5">S238N-H82</strain>
    </source>
</reference>
<dbReference type="Pfam" id="PF05050">
    <property type="entry name" value="Methyltransf_21"/>
    <property type="match status" value="1"/>
</dbReference>
<sequence length="522" mass="60004">MIVHDFKSKMSLGRRSKGFWALFVTLVILLGLSVNLLHPGPANVMKKSIPTSVWSHFDTTSCLHRAVETCMEEDGKKHYESKSSRKILLDCGGNVASTVELFKETYPGGREFIIHSFEMDPRLAPYFAAYPDVVFHNPVAVSNKDSFTMSYLETVWFPERSLRKNKDWMMGGGTIFAYDDEKKDNKTGGARNLSRHIRVKTIDFSKWLRENIHEEDYVIFKLDVEGAEYDILQKMVDDGTFHLIDKFYGECHFWHPTGWNEHQRQELLKKIKTIGFTQTYWAGEERTYADFDDLHQSQVAYDAPGIGGQVLSTCSPSSSGELSVSVVVQVGMNLKSARKLVTTLQAYPKRFPITLFVYGDFAESRPEVVREWASYFNIGIRENQPYPYGVFEMQNFNITRESIVSSEMRLNEVGIPVYYYLPDAIQERIKTIAQKRKLRIVVPTVIFPPKENGILTWDNYHQHHDVARVPKALRLIDSQLMKSGGILCLDSDFPDSVMISVFLMDYLVEMSQYELVNLDKCF</sequence>
<keyword evidence="5" id="KW-1185">Reference proteome</keyword>
<dbReference type="OrthoDB" id="10006218at2759"/>
<dbReference type="SUPFAM" id="SSF53335">
    <property type="entry name" value="S-adenosyl-L-methionine-dependent methyltransferases"/>
    <property type="match status" value="1"/>
</dbReference>
<dbReference type="Proteomes" id="UP000001554">
    <property type="component" value="Chromosome 1"/>
</dbReference>
<dbReference type="RefSeq" id="XP_035668492.1">
    <property type="nucleotide sequence ID" value="XM_035812599.1"/>
</dbReference>